<dbReference type="AlphaFoldDB" id="A0A6D2L2Q5"/>
<keyword evidence="1" id="KW-1133">Transmembrane helix</keyword>
<comment type="caution">
    <text evidence="2">The sequence shown here is derived from an EMBL/GenBank/DDBJ whole genome shotgun (WGS) entry which is preliminary data.</text>
</comment>
<gene>
    <name evidence="2" type="ORF">MERR_LOCUS42815</name>
</gene>
<keyword evidence="3" id="KW-1185">Reference proteome</keyword>
<name>A0A6D2L2Q5_9BRAS</name>
<proteinExistence type="predicted"/>
<feature type="transmembrane region" description="Helical" evidence="1">
    <location>
        <begin position="31"/>
        <end position="53"/>
    </location>
</feature>
<sequence>MGTTNVAAKLPSTRIVRETPSLLRTWWMNKYLQYDVAMSSFIIIINIAAIVHMRTHKIPFNNDNLVAFVVLFGMIYIISGIFTFFLWFMAIEDVTESEGASYAGRVAHGSHHGLRYFLRTPV</sequence>
<evidence type="ECO:0000313" key="2">
    <source>
        <dbReference type="EMBL" id="CAA7055579.1"/>
    </source>
</evidence>
<accession>A0A6D2L2Q5</accession>
<reference evidence="2" key="1">
    <citation type="submission" date="2020-01" db="EMBL/GenBank/DDBJ databases">
        <authorList>
            <person name="Mishra B."/>
        </authorList>
    </citation>
    <scope>NUCLEOTIDE SEQUENCE [LARGE SCALE GENOMIC DNA]</scope>
</reference>
<feature type="transmembrane region" description="Helical" evidence="1">
    <location>
        <begin position="65"/>
        <end position="88"/>
    </location>
</feature>
<protein>
    <submittedName>
        <fullName evidence="2">Uncharacterized protein</fullName>
    </submittedName>
</protein>
<dbReference type="EMBL" id="CACVBM020001607">
    <property type="protein sequence ID" value="CAA7055579.1"/>
    <property type="molecule type" value="Genomic_DNA"/>
</dbReference>
<organism evidence="2 3">
    <name type="scientific">Microthlaspi erraticum</name>
    <dbReference type="NCBI Taxonomy" id="1685480"/>
    <lineage>
        <taxon>Eukaryota</taxon>
        <taxon>Viridiplantae</taxon>
        <taxon>Streptophyta</taxon>
        <taxon>Embryophyta</taxon>
        <taxon>Tracheophyta</taxon>
        <taxon>Spermatophyta</taxon>
        <taxon>Magnoliopsida</taxon>
        <taxon>eudicotyledons</taxon>
        <taxon>Gunneridae</taxon>
        <taxon>Pentapetalae</taxon>
        <taxon>rosids</taxon>
        <taxon>malvids</taxon>
        <taxon>Brassicales</taxon>
        <taxon>Brassicaceae</taxon>
        <taxon>Coluteocarpeae</taxon>
        <taxon>Microthlaspi</taxon>
    </lineage>
</organism>
<evidence type="ECO:0000313" key="3">
    <source>
        <dbReference type="Proteomes" id="UP000467841"/>
    </source>
</evidence>
<dbReference type="Proteomes" id="UP000467841">
    <property type="component" value="Unassembled WGS sequence"/>
</dbReference>
<evidence type="ECO:0000256" key="1">
    <source>
        <dbReference type="SAM" id="Phobius"/>
    </source>
</evidence>
<dbReference type="OrthoDB" id="1026938at2759"/>
<keyword evidence="1" id="KW-0472">Membrane</keyword>
<keyword evidence="1" id="KW-0812">Transmembrane</keyword>